<evidence type="ECO:0000256" key="1">
    <source>
        <dbReference type="SAM" id="MobiDB-lite"/>
    </source>
</evidence>
<reference evidence="2 3" key="1">
    <citation type="submission" date="2019-03" db="EMBL/GenBank/DDBJ databases">
        <title>First draft genome of Liparis tanakae, snailfish: a comprehensive survey of snailfish specific genes.</title>
        <authorList>
            <person name="Kim W."/>
            <person name="Song I."/>
            <person name="Jeong J.-H."/>
            <person name="Kim D."/>
            <person name="Kim S."/>
            <person name="Ryu S."/>
            <person name="Song J.Y."/>
            <person name="Lee S.K."/>
        </authorList>
    </citation>
    <scope>NUCLEOTIDE SEQUENCE [LARGE SCALE GENOMIC DNA]</scope>
    <source>
        <tissue evidence="2">Muscle</tissue>
    </source>
</reference>
<accession>A0A4Z2EEN2</accession>
<name>A0A4Z2EEN2_9TELE</name>
<evidence type="ECO:0000313" key="2">
    <source>
        <dbReference type="EMBL" id="TNN26752.1"/>
    </source>
</evidence>
<feature type="region of interest" description="Disordered" evidence="1">
    <location>
        <begin position="1"/>
        <end position="28"/>
    </location>
</feature>
<evidence type="ECO:0000313" key="3">
    <source>
        <dbReference type="Proteomes" id="UP000314294"/>
    </source>
</evidence>
<comment type="caution">
    <text evidence="2">The sequence shown here is derived from an EMBL/GenBank/DDBJ whole genome shotgun (WGS) entry which is preliminary data.</text>
</comment>
<keyword evidence="3" id="KW-1185">Reference proteome</keyword>
<gene>
    <name evidence="2" type="ORF">EYF80_063110</name>
</gene>
<dbReference type="AlphaFoldDB" id="A0A4Z2EEN2"/>
<proteinExistence type="predicted"/>
<protein>
    <submittedName>
        <fullName evidence="2">Uncharacterized protein</fullName>
    </submittedName>
</protein>
<dbReference type="Proteomes" id="UP000314294">
    <property type="component" value="Unassembled WGS sequence"/>
</dbReference>
<organism evidence="2 3">
    <name type="scientific">Liparis tanakae</name>
    <name type="common">Tanaka's snailfish</name>
    <dbReference type="NCBI Taxonomy" id="230148"/>
    <lineage>
        <taxon>Eukaryota</taxon>
        <taxon>Metazoa</taxon>
        <taxon>Chordata</taxon>
        <taxon>Craniata</taxon>
        <taxon>Vertebrata</taxon>
        <taxon>Euteleostomi</taxon>
        <taxon>Actinopterygii</taxon>
        <taxon>Neopterygii</taxon>
        <taxon>Teleostei</taxon>
        <taxon>Neoteleostei</taxon>
        <taxon>Acanthomorphata</taxon>
        <taxon>Eupercaria</taxon>
        <taxon>Perciformes</taxon>
        <taxon>Cottioidei</taxon>
        <taxon>Cottales</taxon>
        <taxon>Liparidae</taxon>
        <taxon>Liparis</taxon>
    </lineage>
</organism>
<sequence>MMGRDLLGSSSLRPAPHRHGAGPRGSGPGVQVLSLEALKSQPSAVVLLVELWSSWWSCGPPGGAVVLLVELWSSWWSCGPPGGALVLLVELWSSWWSCGPPGGALAQRS</sequence>
<dbReference type="EMBL" id="SRLO01009564">
    <property type="protein sequence ID" value="TNN26752.1"/>
    <property type="molecule type" value="Genomic_DNA"/>
</dbReference>